<dbReference type="Proteomes" id="UP000293300">
    <property type="component" value="Unassembled WGS sequence"/>
</dbReference>
<feature type="chain" id="PRO_5020736410" evidence="1">
    <location>
        <begin position="21"/>
        <end position="228"/>
    </location>
</feature>
<dbReference type="OrthoDB" id="1365587at2"/>
<evidence type="ECO:0000256" key="1">
    <source>
        <dbReference type="SAM" id="SignalP"/>
    </source>
</evidence>
<organism evidence="2 3">
    <name type="scientific">Flavobacterium silvisoli</name>
    <dbReference type="NCBI Taxonomy" id="2529433"/>
    <lineage>
        <taxon>Bacteria</taxon>
        <taxon>Pseudomonadati</taxon>
        <taxon>Bacteroidota</taxon>
        <taxon>Flavobacteriia</taxon>
        <taxon>Flavobacteriales</taxon>
        <taxon>Flavobacteriaceae</taxon>
        <taxon>Flavobacterium</taxon>
    </lineage>
</organism>
<sequence>MKKRLILAVISSVFIMNAYSQNNTTTRLIDDLETATFGAKSIRKSSPETQGSPYLKMSFFPAKIEGISKVALMRYDVFNDEFEFINSKKDTLILNKVATFNPITFSDENVKYQLVNYTKKNKPIFGYLINVYQKSNCILFKKQNIIFVEKKVNSVPFETIIPAKFVQTDDTYYFKNEDKDIIEFPKNRKGLVKMFPEKKSVLEDFIKQHNIDFEKESDLIKIIDFLMS</sequence>
<evidence type="ECO:0000313" key="2">
    <source>
        <dbReference type="EMBL" id="TBX70040.1"/>
    </source>
</evidence>
<proteinExistence type="predicted"/>
<evidence type="ECO:0000313" key="3">
    <source>
        <dbReference type="Proteomes" id="UP000293300"/>
    </source>
</evidence>
<accession>A0A4Q9Z1C1</accession>
<keyword evidence="3" id="KW-1185">Reference proteome</keyword>
<protein>
    <submittedName>
        <fullName evidence="2">Uncharacterized protein</fullName>
    </submittedName>
</protein>
<dbReference type="EMBL" id="SJPE01000004">
    <property type="protein sequence ID" value="TBX70040.1"/>
    <property type="molecule type" value="Genomic_DNA"/>
</dbReference>
<name>A0A4Q9Z1C1_9FLAO</name>
<dbReference type="RefSeq" id="WP_131475436.1">
    <property type="nucleotide sequence ID" value="NZ_SJPE01000004.1"/>
</dbReference>
<gene>
    <name evidence="2" type="ORF">EZL74_04650</name>
</gene>
<feature type="signal peptide" evidence="1">
    <location>
        <begin position="1"/>
        <end position="20"/>
    </location>
</feature>
<dbReference type="AlphaFoldDB" id="A0A4Q9Z1C1"/>
<keyword evidence="1" id="KW-0732">Signal</keyword>
<comment type="caution">
    <text evidence="2">The sequence shown here is derived from an EMBL/GenBank/DDBJ whole genome shotgun (WGS) entry which is preliminary data.</text>
</comment>
<reference evidence="2 3" key="1">
    <citation type="submission" date="2019-02" db="EMBL/GenBank/DDBJ databases">
        <title>Flavobacterium sp. RD-2-33 isolated from forest soil.</title>
        <authorList>
            <person name="Chaudhary D.K."/>
        </authorList>
    </citation>
    <scope>NUCLEOTIDE SEQUENCE [LARGE SCALE GENOMIC DNA]</scope>
    <source>
        <strain evidence="2 3">RD-2-33</strain>
    </source>
</reference>